<dbReference type="WBParaSite" id="ASIM_0002103001-mRNA-1">
    <property type="protein sequence ID" value="ASIM_0002103001-mRNA-1"/>
    <property type="gene ID" value="ASIM_0002103001"/>
</dbReference>
<evidence type="ECO:0000313" key="2">
    <source>
        <dbReference type="Proteomes" id="UP000267096"/>
    </source>
</evidence>
<dbReference type="AlphaFoldDB" id="A0A0M3KJ58"/>
<protein>
    <submittedName>
        <fullName evidence="3">50S ribosomal protein L28</fullName>
    </submittedName>
</protein>
<keyword evidence="2" id="KW-1185">Reference proteome</keyword>
<sequence length="88" mass="10238">MKRKRITLNVRAGTIAVNFTLTTKRLVRLLGTSLRLNVAKNKTFAKREYRSTRKVSPSLKRESIQKKNRIFSLNIDRLKRVVVIQLDA</sequence>
<gene>
    <name evidence="1" type="ORF">ASIM_LOCUS20406</name>
</gene>
<evidence type="ECO:0000313" key="1">
    <source>
        <dbReference type="EMBL" id="VDK76625.1"/>
    </source>
</evidence>
<reference evidence="3" key="1">
    <citation type="submission" date="2017-02" db="UniProtKB">
        <authorList>
            <consortium name="WormBaseParasite"/>
        </authorList>
    </citation>
    <scope>IDENTIFICATION</scope>
</reference>
<name>A0A0M3KJ58_ANISI</name>
<reference evidence="1 2" key="2">
    <citation type="submission" date="2018-11" db="EMBL/GenBank/DDBJ databases">
        <authorList>
            <consortium name="Pathogen Informatics"/>
        </authorList>
    </citation>
    <scope>NUCLEOTIDE SEQUENCE [LARGE SCALE GENOMIC DNA]</scope>
</reference>
<dbReference type="Proteomes" id="UP000267096">
    <property type="component" value="Unassembled WGS sequence"/>
</dbReference>
<dbReference type="EMBL" id="UYRR01039515">
    <property type="protein sequence ID" value="VDK76625.1"/>
    <property type="molecule type" value="Genomic_DNA"/>
</dbReference>
<accession>A0A0M3KJ58</accession>
<organism evidence="3">
    <name type="scientific">Anisakis simplex</name>
    <name type="common">Herring worm</name>
    <dbReference type="NCBI Taxonomy" id="6269"/>
    <lineage>
        <taxon>Eukaryota</taxon>
        <taxon>Metazoa</taxon>
        <taxon>Ecdysozoa</taxon>
        <taxon>Nematoda</taxon>
        <taxon>Chromadorea</taxon>
        <taxon>Rhabditida</taxon>
        <taxon>Spirurina</taxon>
        <taxon>Ascaridomorpha</taxon>
        <taxon>Ascaridoidea</taxon>
        <taxon>Anisakidae</taxon>
        <taxon>Anisakis</taxon>
        <taxon>Anisakis simplex complex</taxon>
    </lineage>
</organism>
<proteinExistence type="predicted"/>
<evidence type="ECO:0000313" key="3">
    <source>
        <dbReference type="WBParaSite" id="ASIM_0002103001-mRNA-1"/>
    </source>
</evidence>